<evidence type="ECO:0000313" key="3">
    <source>
        <dbReference type="WBParaSite" id="ACAC_0000673501-mRNA-1"/>
    </source>
</evidence>
<dbReference type="Proteomes" id="UP000035642">
    <property type="component" value="Unassembled WGS sequence"/>
</dbReference>
<dbReference type="WBParaSite" id="ACAC_0000673501-mRNA-1">
    <property type="protein sequence ID" value="ACAC_0000673501-mRNA-1"/>
    <property type="gene ID" value="ACAC_0000673501"/>
</dbReference>
<keyword evidence="1" id="KW-0812">Transmembrane</keyword>
<proteinExistence type="predicted"/>
<dbReference type="AlphaFoldDB" id="A0A158P877"/>
<accession>A0A158P877</accession>
<keyword evidence="1" id="KW-1133">Transmembrane helix</keyword>
<feature type="transmembrane region" description="Helical" evidence="1">
    <location>
        <begin position="19"/>
        <end position="38"/>
    </location>
</feature>
<organism evidence="2 3">
    <name type="scientific">Angiostrongylus cantonensis</name>
    <name type="common">Rat lungworm</name>
    <dbReference type="NCBI Taxonomy" id="6313"/>
    <lineage>
        <taxon>Eukaryota</taxon>
        <taxon>Metazoa</taxon>
        <taxon>Ecdysozoa</taxon>
        <taxon>Nematoda</taxon>
        <taxon>Chromadorea</taxon>
        <taxon>Rhabditida</taxon>
        <taxon>Rhabditina</taxon>
        <taxon>Rhabditomorpha</taxon>
        <taxon>Strongyloidea</taxon>
        <taxon>Metastrongylidae</taxon>
        <taxon>Angiostrongylus</taxon>
    </lineage>
</organism>
<keyword evidence="1" id="KW-0472">Membrane</keyword>
<protein>
    <submittedName>
        <fullName evidence="3">Uncharacterized protein</fullName>
    </submittedName>
</protein>
<reference evidence="2" key="1">
    <citation type="submission" date="2012-09" db="EMBL/GenBank/DDBJ databases">
        <authorList>
            <person name="Martin A.A."/>
        </authorList>
    </citation>
    <scope>NUCLEOTIDE SEQUENCE</scope>
</reference>
<keyword evidence="2" id="KW-1185">Reference proteome</keyword>
<evidence type="ECO:0000313" key="2">
    <source>
        <dbReference type="Proteomes" id="UP000035642"/>
    </source>
</evidence>
<sequence>MSDIIVSVCPMLDFGGSPIFIFVPFIAFTVVFLSILLLKSCVVASKANGRRGWTTRARRLGRTSTSHSTASVEIQTSQAPVPFTPPPGYYSEVMVTDTSAMYPMYVPPYSMNTTPQLSMRDPRLFQGLPGLQAPPPYPPPPSYSQIQNFPELPTVSCARLDTRTPSRTNDLVTPFLKRILGQMQAVSANLKCDKQNDGQYLYEYSLQVCPDAEFEDMGGMPRFITFH</sequence>
<reference evidence="3" key="2">
    <citation type="submission" date="2016-04" db="UniProtKB">
        <authorList>
            <consortium name="WormBaseParasite"/>
        </authorList>
    </citation>
    <scope>IDENTIFICATION</scope>
</reference>
<name>A0A158P877_ANGCA</name>
<evidence type="ECO:0000256" key="1">
    <source>
        <dbReference type="SAM" id="Phobius"/>
    </source>
</evidence>